<accession>A0A383V5C1</accession>
<evidence type="ECO:0000313" key="3">
    <source>
        <dbReference type="Proteomes" id="UP000256970"/>
    </source>
</evidence>
<name>A0A383V5C1_TETOB</name>
<keyword evidence="1" id="KW-0812">Transmembrane</keyword>
<evidence type="ECO:0000256" key="1">
    <source>
        <dbReference type="SAM" id="Phobius"/>
    </source>
</evidence>
<feature type="transmembrane region" description="Helical" evidence="1">
    <location>
        <begin position="117"/>
        <end position="140"/>
    </location>
</feature>
<reference evidence="2 3" key="1">
    <citation type="submission" date="2016-10" db="EMBL/GenBank/DDBJ databases">
        <authorList>
            <person name="Cai Z."/>
        </authorList>
    </citation>
    <scope>NUCLEOTIDE SEQUENCE [LARGE SCALE GENOMIC DNA]</scope>
</reference>
<sequence length="145" mass="15890">MLSSIPCRVSCKALLQPGRPQLASRAFRPVQRKVVKVSAFDNPTPPSESDAAFLKVFVMELGSKLDKLESKVDSKFDKLDTKLDKLAADVQQVKLDLEVLKVSTSEDQQAQSKDLKLYLLVGLVAIPVLSTALPALLPFVEKTLP</sequence>
<proteinExistence type="predicted"/>
<keyword evidence="1" id="KW-0472">Membrane</keyword>
<evidence type="ECO:0000313" key="2">
    <source>
        <dbReference type="EMBL" id="SZX59774.1"/>
    </source>
</evidence>
<organism evidence="2 3">
    <name type="scientific">Tetradesmus obliquus</name>
    <name type="common">Green alga</name>
    <name type="synonym">Acutodesmus obliquus</name>
    <dbReference type="NCBI Taxonomy" id="3088"/>
    <lineage>
        <taxon>Eukaryota</taxon>
        <taxon>Viridiplantae</taxon>
        <taxon>Chlorophyta</taxon>
        <taxon>core chlorophytes</taxon>
        <taxon>Chlorophyceae</taxon>
        <taxon>CS clade</taxon>
        <taxon>Sphaeropleales</taxon>
        <taxon>Scenedesmaceae</taxon>
        <taxon>Tetradesmus</taxon>
    </lineage>
</organism>
<keyword evidence="3" id="KW-1185">Reference proteome</keyword>
<dbReference type="Proteomes" id="UP000256970">
    <property type="component" value="Unassembled WGS sequence"/>
</dbReference>
<dbReference type="EMBL" id="FNXT01000025">
    <property type="protein sequence ID" value="SZX59774.1"/>
    <property type="molecule type" value="Genomic_DNA"/>
</dbReference>
<protein>
    <submittedName>
        <fullName evidence="2">Uncharacterized protein</fullName>
    </submittedName>
</protein>
<dbReference type="AlphaFoldDB" id="A0A383V5C1"/>
<gene>
    <name evidence="2" type="ORF">BQ4739_LOCUS383</name>
</gene>
<keyword evidence="1" id="KW-1133">Transmembrane helix</keyword>